<name>A0AAW1DJ45_9HEMI</name>
<dbReference type="EMBL" id="JAPXFL010000002">
    <property type="protein sequence ID" value="KAK9510883.1"/>
    <property type="molecule type" value="Genomic_DNA"/>
</dbReference>
<dbReference type="AlphaFoldDB" id="A0AAW1DJ45"/>
<feature type="region of interest" description="Disordered" evidence="1">
    <location>
        <begin position="125"/>
        <end position="148"/>
    </location>
</feature>
<dbReference type="Proteomes" id="UP001461498">
    <property type="component" value="Unassembled WGS sequence"/>
</dbReference>
<organism evidence="2 3">
    <name type="scientific">Rhynocoris fuscipes</name>
    <dbReference type="NCBI Taxonomy" id="488301"/>
    <lineage>
        <taxon>Eukaryota</taxon>
        <taxon>Metazoa</taxon>
        <taxon>Ecdysozoa</taxon>
        <taxon>Arthropoda</taxon>
        <taxon>Hexapoda</taxon>
        <taxon>Insecta</taxon>
        <taxon>Pterygota</taxon>
        <taxon>Neoptera</taxon>
        <taxon>Paraneoptera</taxon>
        <taxon>Hemiptera</taxon>
        <taxon>Heteroptera</taxon>
        <taxon>Panheteroptera</taxon>
        <taxon>Cimicomorpha</taxon>
        <taxon>Reduviidae</taxon>
        <taxon>Harpactorinae</taxon>
        <taxon>Harpactorini</taxon>
        <taxon>Rhynocoris</taxon>
    </lineage>
</organism>
<feature type="region of interest" description="Disordered" evidence="1">
    <location>
        <begin position="1"/>
        <end position="20"/>
    </location>
</feature>
<feature type="region of interest" description="Disordered" evidence="1">
    <location>
        <begin position="81"/>
        <end position="113"/>
    </location>
</feature>
<accession>A0AAW1DJ45</accession>
<feature type="compositionally biased region" description="Polar residues" evidence="1">
    <location>
        <begin position="130"/>
        <end position="145"/>
    </location>
</feature>
<evidence type="ECO:0000256" key="1">
    <source>
        <dbReference type="SAM" id="MobiDB-lite"/>
    </source>
</evidence>
<evidence type="ECO:0000313" key="2">
    <source>
        <dbReference type="EMBL" id="KAK9510883.1"/>
    </source>
</evidence>
<reference evidence="2 3" key="1">
    <citation type="submission" date="2022-12" db="EMBL/GenBank/DDBJ databases">
        <title>Chromosome-level genome assembly of true bugs.</title>
        <authorList>
            <person name="Ma L."/>
            <person name="Li H."/>
        </authorList>
    </citation>
    <scope>NUCLEOTIDE SEQUENCE [LARGE SCALE GENOMIC DNA]</scope>
    <source>
        <strain evidence="2">Lab_2022b</strain>
    </source>
</reference>
<keyword evidence="3" id="KW-1185">Reference proteome</keyword>
<proteinExistence type="predicted"/>
<feature type="compositionally biased region" description="Polar residues" evidence="1">
    <location>
        <begin position="83"/>
        <end position="94"/>
    </location>
</feature>
<comment type="caution">
    <text evidence="2">The sequence shown here is derived from an EMBL/GenBank/DDBJ whole genome shotgun (WGS) entry which is preliminary data.</text>
</comment>
<evidence type="ECO:0000313" key="3">
    <source>
        <dbReference type="Proteomes" id="UP001461498"/>
    </source>
</evidence>
<gene>
    <name evidence="2" type="ORF">O3M35_005569</name>
</gene>
<feature type="compositionally biased region" description="Basic and acidic residues" evidence="1">
    <location>
        <begin position="1"/>
        <end position="18"/>
    </location>
</feature>
<sequence length="187" mass="20964">MDKQPNSEEKPEPKKISKTELLTRGNKIKKLFGFGRNKSKKIPETLRAPESSAAPRNLYRIPNRVNTIGYTVSKKNRVGIVTTEPNQTAEQSQAADAPRSSRMESPALMKQNSPADYKSLKSLAIDERQASSNTNSSGVRMSLFQNPPKPIVTDEELLKQMYFGTKRELDLENITNSNAKEPSQKNK</sequence>
<protein>
    <submittedName>
        <fullName evidence="2">Uncharacterized protein</fullName>
    </submittedName>
</protein>